<proteinExistence type="inferred from homology"/>
<evidence type="ECO:0000259" key="3">
    <source>
        <dbReference type="Pfam" id="PF07985"/>
    </source>
</evidence>
<dbReference type="RefSeq" id="XP_060048587.1">
    <property type="nucleotide sequence ID" value="XM_060192604.1"/>
</dbReference>
<evidence type="ECO:0000313" key="4">
    <source>
        <dbReference type="Proteomes" id="UP001652624"/>
    </source>
</evidence>
<dbReference type="InterPro" id="IPR040044">
    <property type="entry name" value="SRR1L"/>
</dbReference>
<dbReference type="Pfam" id="PF07985">
    <property type="entry name" value="SRR1"/>
    <property type="match status" value="1"/>
</dbReference>
<keyword evidence="4" id="KW-1185">Reference proteome</keyword>
<sequence>MAAAELGSWRSAPSRRRGAGRRRARLEAAAATREPEADLEGDVESVLRRIREAEKDLLLSDFWSSAQKTLQECLGKRREQAEAATGNLPEAPGELCSLQCVSYGIGSFASCAVARSQLAFLLLFLEKFQVPRHRCWVYDPVFSPREVAVLQALGVNVLNENEEGKRGVWLEPTVFYMPHCGTALYNNLLWRNWSAGALSSLVVVGNSFRGLEERLLTRILRNHYPYVAKVLDATEELALPQTPRYEDVFNDTSVHWFPLAKLRGLPTAVWMSREEPDYRDCEDLEIIRNEARGPEAAPSTP</sequence>
<feature type="region of interest" description="Disordered" evidence="2">
    <location>
        <begin position="1"/>
        <end position="33"/>
    </location>
</feature>
<dbReference type="Proteomes" id="UP001652624">
    <property type="component" value="Chromosome 6"/>
</dbReference>
<dbReference type="InterPro" id="IPR012942">
    <property type="entry name" value="SRR1-like"/>
</dbReference>
<evidence type="ECO:0000313" key="5">
    <source>
        <dbReference type="RefSeq" id="XP_060048587.1"/>
    </source>
</evidence>
<protein>
    <submittedName>
        <fullName evidence="5">SRR1-like protein isoform X1</fullName>
    </submittedName>
</protein>
<evidence type="ECO:0000256" key="1">
    <source>
        <dbReference type="ARBA" id="ARBA00009856"/>
    </source>
</evidence>
<feature type="domain" description="SRR1-like" evidence="3">
    <location>
        <begin position="99"/>
        <end position="256"/>
    </location>
</feature>
<reference evidence="5" key="1">
    <citation type="submission" date="2025-08" db="UniProtKB">
        <authorList>
            <consortium name="RefSeq"/>
        </authorList>
    </citation>
    <scope>IDENTIFICATION</scope>
</reference>
<comment type="similarity">
    <text evidence="1">Belongs to the SRR1 family.</text>
</comment>
<dbReference type="PANTHER" id="PTHR28626:SF3">
    <property type="entry name" value="SRR1-LIKE PROTEIN"/>
    <property type="match status" value="1"/>
</dbReference>
<accession>A0ABM3XIC8</accession>
<evidence type="ECO:0000256" key="2">
    <source>
        <dbReference type="SAM" id="MobiDB-lite"/>
    </source>
</evidence>
<feature type="compositionally biased region" description="Basic residues" evidence="2">
    <location>
        <begin position="13"/>
        <end position="24"/>
    </location>
</feature>
<gene>
    <name evidence="5" type="primary">SRRD</name>
</gene>
<dbReference type="GeneID" id="103115523"/>
<organism evidence="4 5">
    <name type="scientific">Erinaceus europaeus</name>
    <name type="common">Western European hedgehog</name>
    <dbReference type="NCBI Taxonomy" id="9365"/>
    <lineage>
        <taxon>Eukaryota</taxon>
        <taxon>Metazoa</taxon>
        <taxon>Chordata</taxon>
        <taxon>Craniata</taxon>
        <taxon>Vertebrata</taxon>
        <taxon>Euteleostomi</taxon>
        <taxon>Mammalia</taxon>
        <taxon>Eutheria</taxon>
        <taxon>Laurasiatheria</taxon>
        <taxon>Eulipotyphla</taxon>
        <taxon>Erinaceidae</taxon>
        <taxon>Erinaceinae</taxon>
        <taxon>Erinaceus</taxon>
    </lineage>
</organism>
<name>A0ABM3XIC8_ERIEU</name>
<dbReference type="PANTHER" id="PTHR28626">
    <property type="entry name" value="SRR1-LIKE PROTEIN"/>
    <property type="match status" value="1"/>
</dbReference>